<dbReference type="GO" id="GO:0043565">
    <property type="term" value="F:sequence-specific DNA binding"/>
    <property type="evidence" value="ECO:0007669"/>
    <property type="project" value="TreeGrafter"/>
</dbReference>
<keyword evidence="7" id="KW-0540">Nuclease</keyword>
<dbReference type="Gene3D" id="3.40.50.150">
    <property type="entry name" value="Vaccinia Virus protein VP39"/>
    <property type="match status" value="1"/>
</dbReference>
<name>A0A5K7ZDP6_9BACT</name>
<dbReference type="KEGG" id="dwd:DSCW_17940"/>
<evidence type="ECO:0000313" key="7">
    <source>
        <dbReference type="EMBL" id="BBO74377.1"/>
    </source>
</evidence>
<organism evidence="7 8">
    <name type="scientific">Desulfosarcina widdelii</name>
    <dbReference type="NCBI Taxonomy" id="947919"/>
    <lineage>
        <taxon>Bacteria</taxon>
        <taxon>Pseudomonadati</taxon>
        <taxon>Thermodesulfobacteriota</taxon>
        <taxon>Desulfobacteria</taxon>
        <taxon>Desulfobacterales</taxon>
        <taxon>Desulfosarcinaceae</taxon>
        <taxon>Desulfosarcina</taxon>
    </lineage>
</organism>
<dbReference type="PANTHER" id="PTHR30481:SF4">
    <property type="entry name" value="SITE-SPECIFIC DNA-METHYLTRANSFERASE (ADENINE-SPECIFIC)"/>
    <property type="match status" value="1"/>
</dbReference>
<gene>
    <name evidence="7" type="ORF">DSCW_17940</name>
</gene>
<keyword evidence="8" id="KW-1185">Reference proteome</keyword>
<dbReference type="GO" id="GO:0009007">
    <property type="term" value="F:site-specific DNA-methyltransferase (adenine-specific) activity"/>
    <property type="evidence" value="ECO:0007669"/>
    <property type="project" value="UniProtKB-EC"/>
</dbReference>
<dbReference type="GO" id="GO:0006298">
    <property type="term" value="P:mismatch repair"/>
    <property type="evidence" value="ECO:0007669"/>
    <property type="project" value="TreeGrafter"/>
</dbReference>
<evidence type="ECO:0000256" key="6">
    <source>
        <dbReference type="ARBA" id="ARBA00047942"/>
    </source>
</evidence>
<dbReference type="Gene3D" id="1.10.1020.10">
    <property type="entry name" value="Adenine-specific Methyltransferase, Domain 2"/>
    <property type="match status" value="1"/>
</dbReference>
<dbReference type="EMBL" id="AP021875">
    <property type="protein sequence ID" value="BBO74377.1"/>
    <property type="molecule type" value="Genomic_DNA"/>
</dbReference>
<dbReference type="SUPFAM" id="SSF53335">
    <property type="entry name" value="S-adenosyl-L-methionine-dependent methyltransferases"/>
    <property type="match status" value="1"/>
</dbReference>
<protein>
    <recommendedName>
        <fullName evidence="2">site-specific DNA-methyltransferase (adenine-specific)</fullName>
        <ecNumber evidence="2">2.1.1.72</ecNumber>
    </recommendedName>
</protein>
<keyword evidence="4" id="KW-0808">Transferase</keyword>
<dbReference type="GO" id="GO:1904047">
    <property type="term" value="F:S-adenosyl-L-methionine binding"/>
    <property type="evidence" value="ECO:0007669"/>
    <property type="project" value="TreeGrafter"/>
</dbReference>
<dbReference type="PRINTS" id="PR00505">
    <property type="entry name" value="D12N6MTFRASE"/>
</dbReference>
<evidence type="ECO:0000256" key="4">
    <source>
        <dbReference type="ARBA" id="ARBA00022679"/>
    </source>
</evidence>
<dbReference type="GO" id="GO:0009307">
    <property type="term" value="P:DNA restriction-modification system"/>
    <property type="evidence" value="ECO:0007669"/>
    <property type="project" value="InterPro"/>
</dbReference>
<evidence type="ECO:0000256" key="2">
    <source>
        <dbReference type="ARBA" id="ARBA00011900"/>
    </source>
</evidence>
<evidence type="ECO:0000313" key="8">
    <source>
        <dbReference type="Proteomes" id="UP000427769"/>
    </source>
</evidence>
<comment type="similarity">
    <text evidence="1">Belongs to the N(4)/N(6)-methyltransferase family.</text>
</comment>
<keyword evidence="7" id="KW-0378">Hydrolase</keyword>
<keyword evidence="3" id="KW-0489">Methyltransferase</keyword>
<dbReference type="EC" id="2.1.1.72" evidence="2"/>
<dbReference type="Pfam" id="PF02086">
    <property type="entry name" value="MethyltransfD12"/>
    <property type="match status" value="1"/>
</dbReference>
<dbReference type="InterPro" id="IPR029063">
    <property type="entry name" value="SAM-dependent_MTases_sf"/>
</dbReference>
<dbReference type="PANTHER" id="PTHR30481">
    <property type="entry name" value="DNA ADENINE METHYLASE"/>
    <property type="match status" value="1"/>
</dbReference>
<dbReference type="REBASE" id="360376">
    <property type="entry name" value="M.DwiPP31ORF17940P"/>
</dbReference>
<dbReference type="GO" id="GO:0004519">
    <property type="term" value="F:endonuclease activity"/>
    <property type="evidence" value="ECO:0007669"/>
    <property type="project" value="UniProtKB-KW"/>
</dbReference>
<dbReference type="AlphaFoldDB" id="A0A5K7ZDP6"/>
<dbReference type="InterPro" id="IPR023095">
    <property type="entry name" value="Ade_MeTrfase_dom_2"/>
</dbReference>
<sequence>MNSPLAYIGGKSKLAQTIIDMMPDHKSYCEVFAGAAWVFFKKPFSKYEVINDLDSDLVVFYRVLQNHLEEFLKQFKWILSSREWFGDWKRQQAAGGLTDIQRAARYYYTQRLCFAGRVKGRTFGAGPMHPPRINLLRLEEELSAVHLRLVGVTIEHLTWDVFVGKYDRPEVLFYCDPPYYKMPYYEHNLELGDYKQMANVLATIDGKFILSINDHPEIRKVFSRFEIRPVVLKYSVSKAKQTAGRELLITNY</sequence>
<dbReference type="GO" id="GO:0032259">
    <property type="term" value="P:methylation"/>
    <property type="evidence" value="ECO:0007669"/>
    <property type="project" value="UniProtKB-KW"/>
</dbReference>
<dbReference type="Proteomes" id="UP000427769">
    <property type="component" value="Chromosome"/>
</dbReference>
<keyword evidence="7" id="KW-0255">Endonuclease</keyword>
<keyword evidence="5" id="KW-0949">S-adenosyl-L-methionine</keyword>
<dbReference type="OrthoDB" id="9805629at2"/>
<evidence type="ECO:0000256" key="5">
    <source>
        <dbReference type="ARBA" id="ARBA00022691"/>
    </source>
</evidence>
<reference evidence="7 8" key="1">
    <citation type="submission" date="2019-11" db="EMBL/GenBank/DDBJ databases">
        <title>Comparative genomics of hydrocarbon-degrading Desulfosarcina strains.</title>
        <authorList>
            <person name="Watanabe M."/>
            <person name="Kojima H."/>
            <person name="Fukui M."/>
        </authorList>
    </citation>
    <scope>NUCLEOTIDE SEQUENCE [LARGE SCALE GENOMIC DNA]</scope>
    <source>
        <strain evidence="7 8">PP31</strain>
    </source>
</reference>
<comment type="catalytic activity">
    <reaction evidence="6">
        <text>a 2'-deoxyadenosine in DNA + S-adenosyl-L-methionine = an N(6)-methyl-2'-deoxyadenosine in DNA + S-adenosyl-L-homocysteine + H(+)</text>
        <dbReference type="Rhea" id="RHEA:15197"/>
        <dbReference type="Rhea" id="RHEA-COMP:12418"/>
        <dbReference type="Rhea" id="RHEA-COMP:12419"/>
        <dbReference type="ChEBI" id="CHEBI:15378"/>
        <dbReference type="ChEBI" id="CHEBI:57856"/>
        <dbReference type="ChEBI" id="CHEBI:59789"/>
        <dbReference type="ChEBI" id="CHEBI:90615"/>
        <dbReference type="ChEBI" id="CHEBI:90616"/>
        <dbReference type="EC" id="2.1.1.72"/>
    </reaction>
</comment>
<dbReference type="InterPro" id="IPR012327">
    <property type="entry name" value="MeTrfase_D12"/>
</dbReference>
<dbReference type="PIRSF" id="PIRSF000398">
    <property type="entry name" value="M_m6A_EcoRV"/>
    <property type="match status" value="1"/>
</dbReference>
<evidence type="ECO:0000256" key="1">
    <source>
        <dbReference type="ARBA" id="ARBA00006594"/>
    </source>
</evidence>
<accession>A0A5K7ZDP6</accession>
<dbReference type="InterPro" id="IPR012263">
    <property type="entry name" value="M_m6A_EcoRV"/>
</dbReference>
<evidence type="ECO:0000256" key="3">
    <source>
        <dbReference type="ARBA" id="ARBA00022603"/>
    </source>
</evidence>
<proteinExistence type="inferred from homology"/>